<keyword evidence="1" id="KW-0472">Membrane</keyword>
<proteinExistence type="predicted"/>
<keyword evidence="3" id="KW-1185">Reference proteome</keyword>
<sequence>MSRLNRELYGSGTAAVLLVRHESYWYLARGGSLPGGMTTAAVLAVIALACLAAAYLIKRQR</sequence>
<name>A0ABQ2X0D5_9ACTN</name>
<accession>A0ABQ2X0D5</accession>
<organism evidence="2 3">
    <name type="scientific">Streptomyces lomondensis</name>
    <dbReference type="NCBI Taxonomy" id="68229"/>
    <lineage>
        <taxon>Bacteria</taxon>
        <taxon>Bacillati</taxon>
        <taxon>Actinomycetota</taxon>
        <taxon>Actinomycetes</taxon>
        <taxon>Kitasatosporales</taxon>
        <taxon>Streptomycetaceae</taxon>
        <taxon>Streptomyces</taxon>
    </lineage>
</organism>
<protein>
    <submittedName>
        <fullName evidence="2">Uncharacterized protein</fullName>
    </submittedName>
</protein>
<reference evidence="3" key="1">
    <citation type="journal article" date="2019" name="Int. J. Syst. Evol. Microbiol.">
        <title>The Global Catalogue of Microorganisms (GCM) 10K type strain sequencing project: providing services to taxonomists for standard genome sequencing and annotation.</title>
        <authorList>
            <consortium name="The Broad Institute Genomics Platform"/>
            <consortium name="The Broad Institute Genome Sequencing Center for Infectious Disease"/>
            <person name="Wu L."/>
            <person name="Ma J."/>
        </authorList>
    </citation>
    <scope>NUCLEOTIDE SEQUENCE [LARGE SCALE GENOMIC DNA]</scope>
    <source>
        <strain evidence="3">JCM 4866</strain>
    </source>
</reference>
<keyword evidence="1" id="KW-0812">Transmembrane</keyword>
<dbReference type="EMBL" id="BMWC01000002">
    <property type="protein sequence ID" value="GGW89069.1"/>
    <property type="molecule type" value="Genomic_DNA"/>
</dbReference>
<dbReference type="Proteomes" id="UP000617743">
    <property type="component" value="Unassembled WGS sequence"/>
</dbReference>
<feature type="transmembrane region" description="Helical" evidence="1">
    <location>
        <begin position="35"/>
        <end position="57"/>
    </location>
</feature>
<keyword evidence="1" id="KW-1133">Transmembrane helix</keyword>
<evidence type="ECO:0000313" key="3">
    <source>
        <dbReference type="Proteomes" id="UP000617743"/>
    </source>
</evidence>
<comment type="caution">
    <text evidence="2">The sequence shown here is derived from an EMBL/GenBank/DDBJ whole genome shotgun (WGS) entry which is preliminary data.</text>
</comment>
<evidence type="ECO:0000256" key="1">
    <source>
        <dbReference type="SAM" id="Phobius"/>
    </source>
</evidence>
<gene>
    <name evidence="2" type="ORF">GCM10010383_17960</name>
</gene>
<evidence type="ECO:0000313" key="2">
    <source>
        <dbReference type="EMBL" id="GGW89069.1"/>
    </source>
</evidence>